<reference evidence="2" key="2">
    <citation type="journal article" date="2018" name="Environ. Sci. Technol.">
        <title>The Toxicogenome of Hyalella azteca: A Model for Sediment Ecotoxicology and Evolutionary Toxicology.</title>
        <authorList>
            <person name="Poynton H.C."/>
            <person name="Hasenbein S."/>
            <person name="Benoit J.B."/>
            <person name="Sepulveda M.S."/>
            <person name="Poelchau M.F."/>
            <person name="Hughes D.S.T."/>
            <person name="Murali S.C."/>
            <person name="Chen S."/>
            <person name="Glastad K.M."/>
            <person name="Goodisman M.A.D."/>
            <person name="Werren J.H."/>
            <person name="Vineis J.H."/>
            <person name="Bowen J.L."/>
            <person name="Friedrich M."/>
            <person name="Jones J."/>
            <person name="Robertson H.M."/>
            <person name="Feyereisen R."/>
            <person name="Mechler-Hickson A."/>
            <person name="Mathers N."/>
            <person name="Lee C.E."/>
            <person name="Colbourne J.K."/>
            <person name="Biales A."/>
            <person name="Johnston J.S."/>
            <person name="Wellborn G.A."/>
            <person name="Rosendale A.J."/>
            <person name="Cridge A.G."/>
            <person name="Munoz-Torres M.C."/>
            <person name="Bain P.A."/>
            <person name="Manny A.R."/>
            <person name="Major K.M."/>
            <person name="Lambert F.N."/>
            <person name="Vulpe C.D."/>
            <person name="Tuck P."/>
            <person name="Blalock B.J."/>
            <person name="Lin Y.Y."/>
            <person name="Smith M.E."/>
            <person name="Ochoa-Acuna H."/>
            <person name="Chen M.M."/>
            <person name="Childers C.P."/>
            <person name="Qu J."/>
            <person name="Dugan S."/>
            <person name="Lee S.L."/>
            <person name="Chao H."/>
            <person name="Dinh H."/>
            <person name="Han Y."/>
            <person name="Doddapaneni H."/>
            <person name="Worley K.C."/>
            <person name="Muzny D.M."/>
            <person name="Gibbs R.A."/>
            <person name="Richards S."/>
        </authorList>
    </citation>
    <scope>NUCLEOTIDE SEQUENCE</scope>
    <source>
        <strain evidence="2">HAZT.00-mixed</strain>
        <tissue evidence="2">Whole organism</tissue>
    </source>
</reference>
<dbReference type="AlphaFoldDB" id="A0A6A0H4K0"/>
<feature type="region of interest" description="Disordered" evidence="1">
    <location>
        <begin position="84"/>
        <end position="107"/>
    </location>
</feature>
<dbReference type="PANTHER" id="PTHR37984">
    <property type="entry name" value="PROTEIN CBG26694"/>
    <property type="match status" value="1"/>
</dbReference>
<dbReference type="Gene3D" id="3.30.420.10">
    <property type="entry name" value="Ribonuclease H-like superfamily/Ribonuclease H"/>
    <property type="match status" value="1"/>
</dbReference>
<gene>
    <name evidence="2" type="ORF">HAZT_HAZT002453</name>
</gene>
<dbReference type="InterPro" id="IPR050951">
    <property type="entry name" value="Retrovirus_Pol_polyprotein"/>
</dbReference>
<accession>A0A6A0H4K0</accession>
<evidence type="ECO:0000313" key="2">
    <source>
        <dbReference type="EMBL" id="KAA0199458.1"/>
    </source>
</evidence>
<organism evidence="2">
    <name type="scientific">Hyalella azteca</name>
    <name type="common">Amphipod</name>
    <dbReference type="NCBI Taxonomy" id="294128"/>
    <lineage>
        <taxon>Eukaryota</taxon>
        <taxon>Metazoa</taxon>
        <taxon>Ecdysozoa</taxon>
        <taxon>Arthropoda</taxon>
        <taxon>Crustacea</taxon>
        <taxon>Multicrustacea</taxon>
        <taxon>Malacostraca</taxon>
        <taxon>Eumalacostraca</taxon>
        <taxon>Peracarida</taxon>
        <taxon>Amphipoda</taxon>
        <taxon>Senticaudata</taxon>
        <taxon>Talitrida</taxon>
        <taxon>Talitroidea</taxon>
        <taxon>Hyalellidae</taxon>
        <taxon>Hyalella</taxon>
    </lineage>
</organism>
<reference evidence="2" key="1">
    <citation type="submission" date="2014-08" db="EMBL/GenBank/DDBJ databases">
        <authorList>
            <person name="Murali S."/>
            <person name="Richards S."/>
            <person name="Bandaranaike D."/>
            <person name="Bellair M."/>
            <person name="Blankenburg K."/>
            <person name="Chao H."/>
            <person name="Dinh H."/>
            <person name="Doddapaneni H."/>
            <person name="Dugan-Rocha S."/>
            <person name="Elkadiri S."/>
            <person name="Gnanaolivu R."/>
            <person name="Hughes D."/>
            <person name="Lee S."/>
            <person name="Li M."/>
            <person name="Ming W."/>
            <person name="Munidasa M."/>
            <person name="Muniz J."/>
            <person name="Nguyen L."/>
            <person name="Osuji N."/>
            <person name="Pu L.-L."/>
            <person name="Puazo M."/>
            <person name="Skinner E."/>
            <person name="Qu C."/>
            <person name="Quiroz J."/>
            <person name="Raj R."/>
            <person name="Weissenberger G."/>
            <person name="Xin Y."/>
            <person name="Zou X."/>
            <person name="Han Y."/>
            <person name="Worley K."/>
            <person name="Muzny D."/>
            <person name="Gibbs R."/>
        </authorList>
    </citation>
    <scope>NUCLEOTIDE SEQUENCE</scope>
    <source>
        <strain evidence="2">HAZT.00-mixed</strain>
        <tissue evidence="2">Whole organism</tissue>
    </source>
</reference>
<dbReference type="InterPro" id="IPR012337">
    <property type="entry name" value="RNaseH-like_sf"/>
</dbReference>
<comment type="caution">
    <text evidence="2">The sequence shown here is derived from an EMBL/GenBank/DDBJ whole genome shotgun (WGS) entry which is preliminary data.</text>
</comment>
<dbReference type="SUPFAM" id="SSF53098">
    <property type="entry name" value="Ribonuclease H-like"/>
    <property type="match status" value="1"/>
</dbReference>
<name>A0A6A0H4K0_HYAAZ</name>
<evidence type="ECO:0008006" key="3">
    <source>
        <dbReference type="Google" id="ProtNLM"/>
    </source>
</evidence>
<dbReference type="InterPro" id="IPR036397">
    <property type="entry name" value="RNaseH_sf"/>
</dbReference>
<evidence type="ECO:0000256" key="1">
    <source>
        <dbReference type="SAM" id="MobiDB-lite"/>
    </source>
</evidence>
<dbReference type="PANTHER" id="PTHR37984:SF8">
    <property type="entry name" value="CCHC-TYPE DOMAIN-CONTAINING PROTEIN"/>
    <property type="match status" value="1"/>
</dbReference>
<dbReference type="GO" id="GO:0003676">
    <property type="term" value="F:nucleic acid binding"/>
    <property type="evidence" value="ECO:0007669"/>
    <property type="project" value="InterPro"/>
</dbReference>
<proteinExistence type="predicted"/>
<reference evidence="2" key="3">
    <citation type="submission" date="2019-06" db="EMBL/GenBank/DDBJ databases">
        <authorList>
            <person name="Poynton C."/>
            <person name="Hasenbein S."/>
            <person name="Benoit J.B."/>
            <person name="Sepulveda M.S."/>
            <person name="Poelchau M.F."/>
            <person name="Murali S.C."/>
            <person name="Chen S."/>
            <person name="Glastad K.M."/>
            <person name="Werren J.H."/>
            <person name="Vineis J.H."/>
            <person name="Bowen J.L."/>
            <person name="Friedrich M."/>
            <person name="Jones J."/>
            <person name="Robertson H.M."/>
            <person name="Feyereisen R."/>
            <person name="Mechler-Hickson A."/>
            <person name="Mathers N."/>
            <person name="Lee C.E."/>
            <person name="Colbourne J.K."/>
            <person name="Biales A."/>
            <person name="Johnston J.S."/>
            <person name="Wellborn G.A."/>
            <person name="Rosendale A.J."/>
            <person name="Cridge A.G."/>
            <person name="Munoz-Torres M.C."/>
            <person name="Bain P.A."/>
            <person name="Manny A.R."/>
            <person name="Major K.M."/>
            <person name="Lambert F.N."/>
            <person name="Vulpe C.D."/>
            <person name="Tuck P."/>
            <person name="Blalock B.J."/>
            <person name="Lin Y.-Y."/>
            <person name="Smith M.E."/>
            <person name="Ochoa-Acuna H."/>
            <person name="Chen M.-J.M."/>
            <person name="Childers C.P."/>
            <person name="Qu J."/>
            <person name="Dugan S."/>
            <person name="Lee S.L."/>
            <person name="Chao H."/>
            <person name="Dinh H."/>
            <person name="Han Y."/>
            <person name="Doddapaneni H."/>
            <person name="Worley K.C."/>
            <person name="Muzny D.M."/>
            <person name="Gibbs R.A."/>
            <person name="Richards S."/>
        </authorList>
    </citation>
    <scope>NUCLEOTIDE SEQUENCE</scope>
    <source>
        <strain evidence="2">HAZT.00-mixed</strain>
        <tissue evidence="2">Whole organism</tissue>
    </source>
</reference>
<dbReference type="Proteomes" id="UP000711488">
    <property type="component" value="Unassembled WGS sequence"/>
</dbReference>
<dbReference type="EMBL" id="JQDR03006926">
    <property type="protein sequence ID" value="KAA0199458.1"/>
    <property type="molecule type" value="Genomic_DNA"/>
</dbReference>
<protein>
    <recommendedName>
        <fullName evidence="3">Integrase catalytic domain-containing protein</fullName>
    </recommendedName>
</protein>
<sequence>MHSVSDPFRPQANGCAERAVQVAKRLLQTDDPLTSLLAYRNTPLDVTGCSPAQLLMGRRTRSTLPAMSSQLAPEWPDLLRVRERDASGKAKSEESFRKNTVQDRCRS</sequence>